<feature type="active site" description="Proton donor" evidence="9">
    <location>
        <position position="147"/>
    </location>
</feature>
<dbReference type="CDD" id="cd02274">
    <property type="entry name" value="DHDPR_N"/>
    <property type="match status" value="1"/>
</dbReference>
<evidence type="ECO:0000313" key="14">
    <source>
        <dbReference type="Proteomes" id="UP001523566"/>
    </source>
</evidence>
<dbReference type="SUPFAM" id="SSF51735">
    <property type="entry name" value="NAD(P)-binding Rossmann-fold domains"/>
    <property type="match status" value="1"/>
</dbReference>
<dbReference type="Pfam" id="PF01113">
    <property type="entry name" value="DapB_N"/>
    <property type="match status" value="1"/>
</dbReference>
<dbReference type="HAMAP" id="MF_00102">
    <property type="entry name" value="DapB"/>
    <property type="match status" value="1"/>
</dbReference>
<feature type="binding site" evidence="9">
    <location>
        <position position="144"/>
    </location>
    <ligand>
        <name>(S)-2,3,4,5-tetrahydrodipicolinate</name>
        <dbReference type="ChEBI" id="CHEBI:16845"/>
    </ligand>
</feature>
<dbReference type="Gene3D" id="3.40.50.720">
    <property type="entry name" value="NAD(P)-binding Rossmann-like Domain"/>
    <property type="match status" value="1"/>
</dbReference>
<feature type="active site" description="Proton donor/acceptor" evidence="9">
    <location>
        <position position="143"/>
    </location>
</feature>
<dbReference type="PANTHER" id="PTHR20836">
    <property type="entry name" value="DIHYDRODIPICOLINATE REDUCTASE"/>
    <property type="match status" value="1"/>
</dbReference>
<comment type="catalytic activity">
    <reaction evidence="9">
        <text>(S)-2,3,4,5-tetrahydrodipicolinate + NADP(+) + H2O = (2S,4S)-4-hydroxy-2,3,4,5-tetrahydrodipicolinate + NADPH + H(+)</text>
        <dbReference type="Rhea" id="RHEA:35331"/>
        <dbReference type="ChEBI" id="CHEBI:15377"/>
        <dbReference type="ChEBI" id="CHEBI:15378"/>
        <dbReference type="ChEBI" id="CHEBI:16845"/>
        <dbReference type="ChEBI" id="CHEBI:57783"/>
        <dbReference type="ChEBI" id="CHEBI:58349"/>
        <dbReference type="ChEBI" id="CHEBI:67139"/>
        <dbReference type="EC" id="1.17.1.8"/>
    </reaction>
</comment>
<dbReference type="PIRSF" id="PIRSF000161">
    <property type="entry name" value="DHPR"/>
    <property type="match status" value="1"/>
</dbReference>
<evidence type="ECO:0000256" key="4">
    <source>
        <dbReference type="ARBA" id="ARBA00022857"/>
    </source>
</evidence>
<evidence type="ECO:0000256" key="5">
    <source>
        <dbReference type="ARBA" id="ARBA00022915"/>
    </source>
</evidence>
<evidence type="ECO:0000256" key="8">
    <source>
        <dbReference type="ARBA" id="ARBA00023154"/>
    </source>
</evidence>
<proteinExistence type="inferred from homology"/>
<dbReference type="PROSITE" id="PS01298">
    <property type="entry name" value="DAPB"/>
    <property type="match status" value="1"/>
</dbReference>
<feature type="binding site" evidence="9">
    <location>
        <position position="40"/>
    </location>
    <ligand>
        <name>NAD(+)</name>
        <dbReference type="ChEBI" id="CHEBI:57540"/>
    </ligand>
</feature>
<dbReference type="GO" id="GO:0008839">
    <property type="term" value="F:4-hydroxy-tetrahydrodipicolinate reductase"/>
    <property type="evidence" value="ECO:0007669"/>
    <property type="project" value="UniProtKB-EC"/>
</dbReference>
<evidence type="ECO:0000256" key="9">
    <source>
        <dbReference type="HAMAP-Rule" id="MF_00102"/>
    </source>
</evidence>
<dbReference type="InterPro" id="IPR022663">
    <property type="entry name" value="DapB_C"/>
</dbReference>
<keyword evidence="4 9" id="KW-0521">NADP</keyword>
<dbReference type="InterPro" id="IPR022664">
    <property type="entry name" value="DapB_N_CS"/>
</dbReference>
<dbReference type="EMBL" id="JAMZFW010000003">
    <property type="protein sequence ID" value="MCP1101443.1"/>
    <property type="molecule type" value="Genomic_DNA"/>
</dbReference>
<organism evidence="13 14">
    <name type="scientific">Aequitasia blattaphilus</name>
    <dbReference type="NCBI Taxonomy" id="2949332"/>
    <lineage>
        <taxon>Bacteria</taxon>
        <taxon>Bacillati</taxon>
        <taxon>Bacillota</taxon>
        <taxon>Clostridia</taxon>
        <taxon>Lachnospirales</taxon>
        <taxon>Lachnospiraceae</taxon>
        <taxon>Aequitasia</taxon>
    </lineage>
</organism>
<dbReference type="RefSeq" id="WP_262065226.1">
    <property type="nucleotide sequence ID" value="NZ_JAMXOD010000003.1"/>
</dbReference>
<sequence length="252" mass="27594">MVKVIMHGCNGKMGQVITNLIKEDREIELVAGVDPYKGIENPYPVYDSILEVKEQTDVVIDFSNANTTDKLLADCIEKKLPVVLCTTGLSEEQLKKVEDAAKEIPVLKSANMSLGINLLIKILKEAAKTLAPAGFDIEIVEKHHNLKVDAPSGTALALADSINEACDNIYEYKYDRSQERVERDTKEIGISAVRGGTIVGDHEVLFAGPDEVIEFRHTAYSKGIFGKGAIEGAKFLKGQQPGRYDMSDVIGE</sequence>
<dbReference type="EC" id="1.17.1.8" evidence="9 10"/>
<comment type="similarity">
    <text evidence="1 9">Belongs to the DapB family.</text>
</comment>
<keyword evidence="14" id="KW-1185">Reference proteome</keyword>
<comment type="subcellular location">
    <subcellularLocation>
        <location evidence="9">Cytoplasm</location>
    </subcellularLocation>
</comment>
<dbReference type="Proteomes" id="UP001523566">
    <property type="component" value="Unassembled WGS sequence"/>
</dbReference>
<keyword evidence="7 9" id="KW-0520">NAD</keyword>
<keyword evidence="8 9" id="KW-0457">Lysine biosynthesis</keyword>
<dbReference type="InterPro" id="IPR036291">
    <property type="entry name" value="NAD(P)-bd_dom_sf"/>
</dbReference>
<accession>A0ABT1E6I2</accession>
<feature type="binding site" evidence="9">
    <location>
        <begin position="8"/>
        <end position="13"/>
    </location>
    <ligand>
        <name>NAD(+)</name>
        <dbReference type="ChEBI" id="CHEBI:57540"/>
    </ligand>
</feature>
<evidence type="ECO:0000259" key="12">
    <source>
        <dbReference type="Pfam" id="PF05173"/>
    </source>
</evidence>
<dbReference type="NCBIfam" id="TIGR00036">
    <property type="entry name" value="dapB"/>
    <property type="match status" value="1"/>
</dbReference>
<comment type="pathway">
    <text evidence="9">Amino-acid biosynthesis; L-lysine biosynthesis via DAP pathway; (S)-tetrahydrodipicolinate from L-aspartate: step 4/4.</text>
</comment>
<evidence type="ECO:0000313" key="13">
    <source>
        <dbReference type="EMBL" id="MCP1101443.1"/>
    </source>
</evidence>
<comment type="function">
    <text evidence="9">Catalyzes the conversion of 4-hydroxy-tetrahydrodipicolinate (HTPA) to tetrahydrodipicolinate.</text>
</comment>
<comment type="caution">
    <text evidence="9">Lacks conserved residue(s) required for the propagation of feature annotation.</text>
</comment>
<evidence type="ECO:0000256" key="2">
    <source>
        <dbReference type="ARBA" id="ARBA00022490"/>
    </source>
</evidence>
<evidence type="ECO:0000259" key="11">
    <source>
        <dbReference type="Pfam" id="PF01113"/>
    </source>
</evidence>
<feature type="domain" description="Dihydrodipicolinate reductase N-terminal" evidence="11">
    <location>
        <begin position="2"/>
        <end position="112"/>
    </location>
</feature>
<evidence type="ECO:0000256" key="7">
    <source>
        <dbReference type="ARBA" id="ARBA00023027"/>
    </source>
</evidence>
<feature type="binding site" evidence="9">
    <location>
        <begin position="85"/>
        <end position="87"/>
    </location>
    <ligand>
        <name>NAD(+)</name>
        <dbReference type="ChEBI" id="CHEBI:57540"/>
    </ligand>
</feature>
<dbReference type="PANTHER" id="PTHR20836:SF7">
    <property type="entry name" value="4-HYDROXY-TETRAHYDRODIPICOLINATE REDUCTASE"/>
    <property type="match status" value="1"/>
</dbReference>
<evidence type="ECO:0000256" key="3">
    <source>
        <dbReference type="ARBA" id="ARBA00022605"/>
    </source>
</evidence>
<feature type="domain" description="Dihydrodipicolinate reductase C-terminal" evidence="12">
    <location>
        <begin position="115"/>
        <end position="250"/>
    </location>
</feature>
<keyword evidence="6 9" id="KW-0560">Oxidoreductase</keyword>
<keyword evidence="5 9" id="KW-0220">Diaminopimelate biosynthesis</keyword>
<evidence type="ECO:0000256" key="6">
    <source>
        <dbReference type="ARBA" id="ARBA00023002"/>
    </source>
</evidence>
<evidence type="ECO:0000256" key="10">
    <source>
        <dbReference type="NCBIfam" id="TIGR00036"/>
    </source>
</evidence>
<dbReference type="InterPro" id="IPR000846">
    <property type="entry name" value="DapB_N"/>
</dbReference>
<keyword evidence="2 9" id="KW-0963">Cytoplasm</keyword>
<dbReference type="SUPFAM" id="SSF55347">
    <property type="entry name" value="Glyceraldehyde-3-phosphate dehydrogenase-like, C-terminal domain"/>
    <property type="match status" value="1"/>
</dbReference>
<reference evidence="13 14" key="1">
    <citation type="journal article" date="2022" name="Genome Biol. Evol.">
        <title>Host diet, physiology and behaviors set the stage for Lachnospiraceae cladogenesis.</title>
        <authorList>
            <person name="Vera-Ponce De Leon A."/>
            <person name="Schneider M."/>
            <person name="Jahnes B.C."/>
            <person name="Sadowski V."/>
            <person name="Camuy-Velez L.A."/>
            <person name="Duan J."/>
            <person name="Sabree Z.L."/>
        </authorList>
    </citation>
    <scope>NUCLEOTIDE SEQUENCE [LARGE SCALE GENOMIC DNA]</scope>
    <source>
        <strain evidence="13 14">PAL113</strain>
    </source>
</reference>
<keyword evidence="3 9" id="KW-0028">Amino-acid biosynthesis</keyword>
<feature type="binding site" evidence="9">
    <location>
        <begin position="153"/>
        <end position="154"/>
    </location>
    <ligand>
        <name>(S)-2,3,4,5-tetrahydrodipicolinate</name>
        <dbReference type="ChEBI" id="CHEBI:16845"/>
    </ligand>
</feature>
<comment type="caution">
    <text evidence="9">Was originally thought to be a dihydrodipicolinate reductase (DHDPR), catalyzing the conversion of dihydrodipicolinate to tetrahydrodipicolinate. However, it was shown in E.coli that the substrate of the enzymatic reaction is not dihydrodipicolinate (DHDP) but in fact (2S,4S)-4-hydroxy-2,3,4,5-tetrahydrodipicolinic acid (HTPA), the product released by the DapA-catalyzed reaction.</text>
</comment>
<dbReference type="Gene3D" id="3.30.360.10">
    <property type="entry name" value="Dihydrodipicolinate Reductase, domain 2"/>
    <property type="match status" value="1"/>
</dbReference>
<evidence type="ECO:0000256" key="1">
    <source>
        <dbReference type="ARBA" id="ARBA00006642"/>
    </source>
</evidence>
<comment type="caution">
    <text evidence="13">The sequence shown here is derived from an EMBL/GenBank/DDBJ whole genome shotgun (WGS) entry which is preliminary data.</text>
</comment>
<comment type="subunit">
    <text evidence="9">Homotetramer.</text>
</comment>
<dbReference type="Pfam" id="PF05173">
    <property type="entry name" value="DapB_C"/>
    <property type="match status" value="1"/>
</dbReference>
<name>A0ABT1E6I2_9FIRM</name>
<comment type="catalytic activity">
    <reaction evidence="9">
        <text>(S)-2,3,4,5-tetrahydrodipicolinate + NAD(+) + H2O = (2S,4S)-4-hydroxy-2,3,4,5-tetrahydrodipicolinate + NADH + H(+)</text>
        <dbReference type="Rhea" id="RHEA:35323"/>
        <dbReference type="ChEBI" id="CHEBI:15377"/>
        <dbReference type="ChEBI" id="CHEBI:15378"/>
        <dbReference type="ChEBI" id="CHEBI:16845"/>
        <dbReference type="ChEBI" id="CHEBI:57540"/>
        <dbReference type="ChEBI" id="CHEBI:57945"/>
        <dbReference type="ChEBI" id="CHEBI:67139"/>
        <dbReference type="EC" id="1.17.1.8"/>
    </reaction>
</comment>
<feature type="binding site" evidence="9">
    <location>
        <begin position="109"/>
        <end position="112"/>
    </location>
    <ligand>
        <name>NAD(+)</name>
        <dbReference type="ChEBI" id="CHEBI:57540"/>
    </ligand>
</feature>
<protein>
    <recommendedName>
        <fullName evidence="9 10">4-hydroxy-tetrahydrodipicolinate reductase</fullName>
        <shortName evidence="9">HTPA reductase</shortName>
        <ecNumber evidence="9 10">1.17.1.8</ecNumber>
    </recommendedName>
</protein>
<dbReference type="InterPro" id="IPR023940">
    <property type="entry name" value="DHDPR_bac"/>
</dbReference>
<gene>
    <name evidence="9 13" type="primary">dapB</name>
    <name evidence="13" type="ORF">NK125_03320</name>
</gene>